<evidence type="ECO:0008006" key="3">
    <source>
        <dbReference type="Google" id="ProtNLM"/>
    </source>
</evidence>
<name>A0A2T5B8T7_MYCDI</name>
<gene>
    <name evidence="1" type="ORF">C7449_104479</name>
</gene>
<dbReference type="RefSeq" id="WP_108003102.1">
    <property type="nucleotide sequence ID" value="NZ_JBHEEX010000007.1"/>
</dbReference>
<accession>A0A2T5B8T7</accession>
<proteinExistence type="predicted"/>
<dbReference type="AlphaFoldDB" id="A0A2T5B8T7"/>
<reference evidence="1 2" key="1">
    <citation type="submission" date="2018-04" db="EMBL/GenBank/DDBJ databases">
        <title>Genomic Encyclopedia of Type Strains, Phase IV (KMG-IV): sequencing the most valuable type-strain genomes for metagenomic binning, comparative biology and taxonomic classification.</title>
        <authorList>
            <person name="Goeker M."/>
        </authorList>
    </citation>
    <scope>NUCLEOTIDE SEQUENCE [LARGE SCALE GENOMIC DNA]</scope>
    <source>
        <strain evidence="1 2">DSM 7138</strain>
    </source>
</reference>
<protein>
    <recommendedName>
        <fullName evidence="3">Ferredoxin</fullName>
    </recommendedName>
</protein>
<dbReference type="EMBL" id="PZZZ01000004">
    <property type="protein sequence ID" value="PTM95400.1"/>
    <property type="molecule type" value="Genomic_DNA"/>
</dbReference>
<evidence type="ECO:0000313" key="2">
    <source>
        <dbReference type="Proteomes" id="UP000241247"/>
    </source>
</evidence>
<comment type="caution">
    <text evidence="1">The sequence shown here is derived from an EMBL/GenBank/DDBJ whole genome shotgun (WGS) entry which is preliminary data.</text>
</comment>
<organism evidence="1 2">
    <name type="scientific">Mycoplana dimorpha</name>
    <dbReference type="NCBI Taxonomy" id="28320"/>
    <lineage>
        <taxon>Bacteria</taxon>
        <taxon>Pseudomonadati</taxon>
        <taxon>Pseudomonadota</taxon>
        <taxon>Alphaproteobacteria</taxon>
        <taxon>Hyphomicrobiales</taxon>
        <taxon>Rhizobiaceae</taxon>
        <taxon>Mycoplana</taxon>
    </lineage>
</organism>
<dbReference type="Proteomes" id="UP000241247">
    <property type="component" value="Unassembled WGS sequence"/>
</dbReference>
<sequence length="235" mass="25200">MTVAPHTGEMIRAAFAPHGLFLRGTVNFSSDETAPVLSSGERAASVALIGNVGSSIWPAFRSWQEGRNDRGGADPLDAWSKAVIGPLAVELGATAWFPSDLPWQPFQQWAMRSEGLRASPLGILIHPRYGLWHGYRGALGFARPLEGAELLAPDHPPSCHPCDRCPDKPCLTRCPVVAVAASGFDVPACRGHLRTQAGQASCMLSGCLARNACPVGVEHRYVEDQLRFHMAALGL</sequence>
<evidence type="ECO:0000313" key="1">
    <source>
        <dbReference type="EMBL" id="PTM95400.1"/>
    </source>
</evidence>
<dbReference type="OrthoDB" id="8279740at2"/>
<keyword evidence="2" id="KW-1185">Reference proteome</keyword>